<keyword evidence="1" id="KW-0732">Signal</keyword>
<dbReference type="AlphaFoldDB" id="A0A4Q1BI34"/>
<evidence type="ECO:0000313" key="2">
    <source>
        <dbReference type="EMBL" id="RXK37301.1"/>
    </source>
</evidence>
<dbReference type="STRING" id="5217.A0A4Q1BI34"/>
<proteinExistence type="predicted"/>
<reference evidence="2 3" key="1">
    <citation type="submission" date="2016-06" db="EMBL/GenBank/DDBJ databases">
        <title>Evolution of pathogenesis and genome organization in the Tremellales.</title>
        <authorList>
            <person name="Cuomo C."/>
            <person name="Litvintseva A."/>
            <person name="Heitman J."/>
            <person name="Chen Y."/>
            <person name="Sun S."/>
            <person name="Springer D."/>
            <person name="Dromer F."/>
            <person name="Young S."/>
            <person name="Zeng Q."/>
            <person name="Chapman S."/>
            <person name="Gujja S."/>
            <person name="Saif S."/>
            <person name="Birren B."/>
        </authorList>
    </citation>
    <scope>NUCLEOTIDE SEQUENCE [LARGE SCALE GENOMIC DNA]</scope>
    <source>
        <strain evidence="2 3">ATCC 28783</strain>
    </source>
</reference>
<dbReference type="InParanoid" id="A0A4Q1BI34"/>
<comment type="caution">
    <text evidence="2">The sequence shown here is derived from an EMBL/GenBank/DDBJ whole genome shotgun (WGS) entry which is preliminary data.</text>
</comment>
<evidence type="ECO:0008006" key="4">
    <source>
        <dbReference type="Google" id="ProtNLM"/>
    </source>
</evidence>
<feature type="signal peptide" evidence="1">
    <location>
        <begin position="1"/>
        <end position="16"/>
    </location>
</feature>
<protein>
    <recommendedName>
        <fullName evidence="4">Hyphally-regulated cell wall protein N-terminal domain-containing protein</fullName>
    </recommendedName>
</protein>
<evidence type="ECO:0000256" key="1">
    <source>
        <dbReference type="SAM" id="SignalP"/>
    </source>
</evidence>
<dbReference type="Proteomes" id="UP000289152">
    <property type="component" value="Unassembled WGS sequence"/>
</dbReference>
<sequence>MISSLLWLGILVVVKAVGYDNPALTGGSLLTNVLHTIPLGEREPINIIISNESSPRVLKESMNDGGMYNFLMSVNYGPECLGLHMGDVQTADLGDGQGNQTQKAILRYMYFGDPYLGTCLETIFGGTHIRVFKQETSGAWFLSASMEQDMYYNHNIAINGYDIGRDEVSGNATGTSIDSSYLSNGRSISGVMRYGGWSYNTTVEYVSGLFSLNRTKINHYPEVQLVGQNVTDGFTAVWTVKVLED</sequence>
<evidence type="ECO:0000313" key="3">
    <source>
        <dbReference type="Proteomes" id="UP000289152"/>
    </source>
</evidence>
<name>A0A4Q1BI34_TREME</name>
<organism evidence="2 3">
    <name type="scientific">Tremella mesenterica</name>
    <name type="common">Jelly fungus</name>
    <dbReference type="NCBI Taxonomy" id="5217"/>
    <lineage>
        <taxon>Eukaryota</taxon>
        <taxon>Fungi</taxon>
        <taxon>Dikarya</taxon>
        <taxon>Basidiomycota</taxon>
        <taxon>Agaricomycotina</taxon>
        <taxon>Tremellomycetes</taxon>
        <taxon>Tremellales</taxon>
        <taxon>Tremellaceae</taxon>
        <taxon>Tremella</taxon>
    </lineage>
</organism>
<dbReference type="VEuPathDB" id="FungiDB:TREMEDRAFT_32868"/>
<dbReference type="EMBL" id="SDIL01000072">
    <property type="protein sequence ID" value="RXK37301.1"/>
    <property type="molecule type" value="Genomic_DNA"/>
</dbReference>
<dbReference type="OrthoDB" id="2310204at2759"/>
<gene>
    <name evidence="2" type="ORF">M231_05443</name>
</gene>
<accession>A0A4Q1BI34</accession>
<feature type="chain" id="PRO_5020188031" description="Hyphally-regulated cell wall protein N-terminal domain-containing protein" evidence="1">
    <location>
        <begin position="17"/>
        <end position="245"/>
    </location>
</feature>
<keyword evidence="3" id="KW-1185">Reference proteome</keyword>